<proteinExistence type="predicted"/>
<dbReference type="OrthoDB" id="10502991at2759"/>
<keyword evidence="1" id="KW-1133">Transmembrane helix</keyword>
<dbReference type="Proteomes" id="UP000799750">
    <property type="component" value="Unassembled WGS sequence"/>
</dbReference>
<dbReference type="AlphaFoldDB" id="A0A6A6QF98"/>
<sequence>MRYDERTRPHKAICAYCSRSLASSVLEIVTACLKCGTAHYIEPHERSDSRKSLCRVCGNHLPPTFKDDSVVSQAVELDWVRCLNCGGIHHLRSEERRQPHLAVCGFCNKHLGPSVKEHMLAEHSRHLQSVQCFNCKYTHYFSRDEQAQPHKANCGYCGQSLSRSVEEALIGVGSAIGGALVTALAMLFAAANAISGAL</sequence>
<accession>A0A6A6QF98</accession>
<evidence type="ECO:0000313" key="3">
    <source>
        <dbReference type="Proteomes" id="UP000799750"/>
    </source>
</evidence>
<organism evidence="2 3">
    <name type="scientific">Lophium mytilinum</name>
    <dbReference type="NCBI Taxonomy" id="390894"/>
    <lineage>
        <taxon>Eukaryota</taxon>
        <taxon>Fungi</taxon>
        <taxon>Dikarya</taxon>
        <taxon>Ascomycota</taxon>
        <taxon>Pezizomycotina</taxon>
        <taxon>Dothideomycetes</taxon>
        <taxon>Pleosporomycetidae</taxon>
        <taxon>Mytilinidiales</taxon>
        <taxon>Mytilinidiaceae</taxon>
        <taxon>Lophium</taxon>
    </lineage>
</organism>
<evidence type="ECO:0000313" key="2">
    <source>
        <dbReference type="EMBL" id="KAF2491075.1"/>
    </source>
</evidence>
<keyword evidence="1" id="KW-0472">Membrane</keyword>
<dbReference type="EMBL" id="MU004196">
    <property type="protein sequence ID" value="KAF2491075.1"/>
    <property type="molecule type" value="Genomic_DNA"/>
</dbReference>
<feature type="transmembrane region" description="Helical" evidence="1">
    <location>
        <begin position="168"/>
        <end position="194"/>
    </location>
</feature>
<gene>
    <name evidence="2" type="ORF">BU16DRAFT_543336</name>
</gene>
<keyword evidence="1" id="KW-0812">Transmembrane</keyword>
<protein>
    <submittedName>
        <fullName evidence="2">Uncharacterized protein</fullName>
    </submittedName>
</protein>
<reference evidence="2" key="1">
    <citation type="journal article" date="2020" name="Stud. Mycol.">
        <title>101 Dothideomycetes genomes: a test case for predicting lifestyles and emergence of pathogens.</title>
        <authorList>
            <person name="Haridas S."/>
            <person name="Albert R."/>
            <person name="Binder M."/>
            <person name="Bloem J."/>
            <person name="Labutti K."/>
            <person name="Salamov A."/>
            <person name="Andreopoulos B."/>
            <person name="Baker S."/>
            <person name="Barry K."/>
            <person name="Bills G."/>
            <person name="Bluhm B."/>
            <person name="Cannon C."/>
            <person name="Castanera R."/>
            <person name="Culley D."/>
            <person name="Daum C."/>
            <person name="Ezra D."/>
            <person name="Gonzalez J."/>
            <person name="Henrissat B."/>
            <person name="Kuo A."/>
            <person name="Liang C."/>
            <person name="Lipzen A."/>
            <person name="Lutzoni F."/>
            <person name="Magnuson J."/>
            <person name="Mondo S."/>
            <person name="Nolan M."/>
            <person name="Ohm R."/>
            <person name="Pangilinan J."/>
            <person name="Park H.-J."/>
            <person name="Ramirez L."/>
            <person name="Alfaro M."/>
            <person name="Sun H."/>
            <person name="Tritt A."/>
            <person name="Yoshinaga Y."/>
            <person name="Zwiers L.-H."/>
            <person name="Turgeon B."/>
            <person name="Goodwin S."/>
            <person name="Spatafora J."/>
            <person name="Crous P."/>
            <person name="Grigoriev I."/>
        </authorList>
    </citation>
    <scope>NUCLEOTIDE SEQUENCE</scope>
    <source>
        <strain evidence="2">CBS 269.34</strain>
    </source>
</reference>
<name>A0A6A6QF98_9PEZI</name>
<keyword evidence="3" id="KW-1185">Reference proteome</keyword>
<evidence type="ECO:0000256" key="1">
    <source>
        <dbReference type="SAM" id="Phobius"/>
    </source>
</evidence>